<evidence type="ECO:0000313" key="1">
    <source>
        <dbReference type="EMBL" id="CAG7698887.1"/>
    </source>
</evidence>
<comment type="caution">
    <text evidence="1">The sequence shown here is derived from an EMBL/GenBank/DDBJ whole genome shotgun (WGS) entry which is preliminary data.</text>
</comment>
<evidence type="ECO:0000313" key="2">
    <source>
        <dbReference type="Proteomes" id="UP000708208"/>
    </source>
</evidence>
<keyword evidence="2" id="KW-1185">Reference proteome</keyword>
<accession>A0A8J2JU46</accession>
<dbReference type="AlphaFoldDB" id="A0A8J2JU46"/>
<reference evidence="1" key="1">
    <citation type="submission" date="2021-06" db="EMBL/GenBank/DDBJ databases">
        <authorList>
            <person name="Hodson N. C."/>
            <person name="Mongue J. A."/>
            <person name="Jaron S. K."/>
        </authorList>
    </citation>
    <scope>NUCLEOTIDE SEQUENCE</scope>
</reference>
<name>A0A8J2JU46_9HEXA</name>
<sequence length="18" mass="2126">PYNREIKDIKEYAVDSEG</sequence>
<dbReference type="Proteomes" id="UP000708208">
    <property type="component" value="Unassembled WGS sequence"/>
</dbReference>
<protein>
    <submittedName>
        <fullName evidence="1">Uncharacterized protein</fullName>
    </submittedName>
</protein>
<proteinExistence type="predicted"/>
<organism evidence="1 2">
    <name type="scientific">Allacma fusca</name>
    <dbReference type="NCBI Taxonomy" id="39272"/>
    <lineage>
        <taxon>Eukaryota</taxon>
        <taxon>Metazoa</taxon>
        <taxon>Ecdysozoa</taxon>
        <taxon>Arthropoda</taxon>
        <taxon>Hexapoda</taxon>
        <taxon>Collembola</taxon>
        <taxon>Symphypleona</taxon>
        <taxon>Sminthuridae</taxon>
        <taxon>Allacma</taxon>
    </lineage>
</organism>
<gene>
    <name evidence="1" type="ORF">AFUS01_LOCUS4138</name>
</gene>
<feature type="non-terminal residue" evidence="1">
    <location>
        <position position="1"/>
    </location>
</feature>
<dbReference type="EMBL" id="CAJVCH010025692">
    <property type="protein sequence ID" value="CAG7698887.1"/>
    <property type="molecule type" value="Genomic_DNA"/>
</dbReference>